<evidence type="ECO:0000259" key="4">
    <source>
        <dbReference type="PROSITE" id="PS50041"/>
    </source>
</evidence>
<dbReference type="AlphaFoldDB" id="A0A6G1QXB3"/>
<accession>A0A6G1QXB3</accession>
<dbReference type="PANTHER" id="PTHR45710:SF26">
    <property type="entry name" value="RH26557P"/>
    <property type="match status" value="1"/>
</dbReference>
<dbReference type="Proteomes" id="UP000503349">
    <property type="component" value="Chromosome 1"/>
</dbReference>
<reference evidence="5 6" key="1">
    <citation type="submission" date="2019-02" db="EMBL/GenBank/DDBJ databases">
        <title>Opniocepnalus argus genome.</title>
        <authorList>
            <person name="Zhou C."/>
            <person name="Xiao S."/>
        </authorList>
    </citation>
    <scope>NUCLEOTIDE SEQUENCE [LARGE SCALE GENOMIC DNA]</scope>
    <source>
        <strain evidence="5">OARG1902GOOAL</strain>
        <tissue evidence="5">Muscle</tissue>
    </source>
</reference>
<evidence type="ECO:0000313" key="6">
    <source>
        <dbReference type="Proteomes" id="UP000503349"/>
    </source>
</evidence>
<protein>
    <submittedName>
        <fullName evidence="5">CD209 antigen-like protein 2</fullName>
    </submittedName>
</protein>
<feature type="domain" description="C-type lectin" evidence="4">
    <location>
        <begin position="135"/>
        <end position="239"/>
    </location>
</feature>
<dbReference type="Gene3D" id="3.10.100.10">
    <property type="entry name" value="Mannose-Binding Protein A, subunit A"/>
    <property type="match status" value="1"/>
</dbReference>
<comment type="subcellular location">
    <subcellularLocation>
        <location evidence="1">Cell membrane</location>
        <topology evidence="1">Single-pass type II membrane protein</topology>
    </subcellularLocation>
</comment>
<sequence>MSSSDIYAKPDLARKVRYNRKVEKKGTEWKEREVEIYNIRVDPTDFPSQEGGPQTENWPPDDRKTFRGAALCLGVLCLLLTAGIIVLFVHVTKEKEQLQTRLNNLSNSYNHLQNEVKQLQDQITRKSCPNEWKRFECSCYFKSTQKKSWSESRKDCQDRGSDLVIINSKEEQKFVTELNENEESWIGLRTTENKTASTGYRWEWVDDSPLTETFWATAELGNATGLNVASCCDQRGKWSRSGYKDNVYRKWICEK</sequence>
<dbReference type="EMBL" id="CM015712">
    <property type="protein sequence ID" value="KAF3706943.1"/>
    <property type="molecule type" value="Genomic_DNA"/>
</dbReference>
<organism evidence="5 6">
    <name type="scientific">Channa argus</name>
    <name type="common">Northern snakehead</name>
    <name type="synonym">Ophicephalus argus</name>
    <dbReference type="NCBI Taxonomy" id="215402"/>
    <lineage>
        <taxon>Eukaryota</taxon>
        <taxon>Metazoa</taxon>
        <taxon>Chordata</taxon>
        <taxon>Craniata</taxon>
        <taxon>Vertebrata</taxon>
        <taxon>Euteleostomi</taxon>
        <taxon>Actinopterygii</taxon>
        <taxon>Neopterygii</taxon>
        <taxon>Teleostei</taxon>
        <taxon>Neoteleostei</taxon>
        <taxon>Acanthomorphata</taxon>
        <taxon>Anabantaria</taxon>
        <taxon>Anabantiformes</taxon>
        <taxon>Channoidei</taxon>
        <taxon>Channidae</taxon>
        <taxon>Channa</taxon>
    </lineage>
</organism>
<gene>
    <name evidence="5" type="ORF">EXN66_Car000114</name>
</gene>
<keyword evidence="6" id="KW-1185">Reference proteome</keyword>
<keyword evidence="3" id="KW-0472">Membrane</keyword>
<dbReference type="InterPro" id="IPR016186">
    <property type="entry name" value="C-type_lectin-like/link_sf"/>
</dbReference>
<name>A0A6G1QXB3_CHAAH</name>
<evidence type="ECO:0000256" key="3">
    <source>
        <dbReference type="SAM" id="Phobius"/>
    </source>
</evidence>
<dbReference type="Pfam" id="PF00059">
    <property type="entry name" value="Lectin_C"/>
    <property type="match status" value="1"/>
</dbReference>
<reference evidence="6" key="2">
    <citation type="submission" date="2019-02" db="EMBL/GenBank/DDBJ databases">
        <title>Opniocepnalus argus Var Kimnra genome.</title>
        <authorList>
            <person name="Zhou C."/>
            <person name="Xiao S."/>
        </authorList>
    </citation>
    <scope>NUCLEOTIDE SEQUENCE [LARGE SCALE GENOMIC DNA]</scope>
</reference>
<feature type="coiled-coil region" evidence="2">
    <location>
        <begin position="88"/>
        <end position="122"/>
    </location>
</feature>
<dbReference type="SMART" id="SM00034">
    <property type="entry name" value="CLECT"/>
    <property type="match status" value="1"/>
</dbReference>
<dbReference type="GO" id="GO:0005886">
    <property type="term" value="C:plasma membrane"/>
    <property type="evidence" value="ECO:0007669"/>
    <property type="project" value="UniProtKB-SubCell"/>
</dbReference>
<dbReference type="InterPro" id="IPR001304">
    <property type="entry name" value="C-type_lectin-like"/>
</dbReference>
<evidence type="ECO:0000313" key="5">
    <source>
        <dbReference type="EMBL" id="KAF3706943.1"/>
    </source>
</evidence>
<dbReference type="PANTHER" id="PTHR45710">
    <property type="entry name" value="C-TYPE LECTIN DOMAIN-CONTAINING PROTEIN 180"/>
    <property type="match status" value="1"/>
</dbReference>
<proteinExistence type="predicted"/>
<evidence type="ECO:0000256" key="1">
    <source>
        <dbReference type="ARBA" id="ARBA00004401"/>
    </source>
</evidence>
<keyword evidence="3" id="KW-0812">Transmembrane</keyword>
<dbReference type="SUPFAM" id="SSF56436">
    <property type="entry name" value="C-type lectin-like"/>
    <property type="match status" value="1"/>
</dbReference>
<keyword evidence="2" id="KW-0175">Coiled coil</keyword>
<feature type="transmembrane region" description="Helical" evidence="3">
    <location>
        <begin position="68"/>
        <end position="91"/>
    </location>
</feature>
<evidence type="ECO:0000256" key="2">
    <source>
        <dbReference type="SAM" id="Coils"/>
    </source>
</evidence>
<keyword evidence="3" id="KW-1133">Transmembrane helix</keyword>
<dbReference type="PROSITE" id="PS50041">
    <property type="entry name" value="C_TYPE_LECTIN_2"/>
    <property type="match status" value="1"/>
</dbReference>
<dbReference type="InterPro" id="IPR016187">
    <property type="entry name" value="CTDL_fold"/>
</dbReference>
<dbReference type="InterPro" id="IPR050828">
    <property type="entry name" value="C-type_lectin/matrix_domain"/>
</dbReference>